<proteinExistence type="predicted"/>
<feature type="compositionally biased region" description="Acidic residues" evidence="5">
    <location>
        <begin position="84"/>
        <end position="98"/>
    </location>
</feature>
<evidence type="ECO:0000256" key="4">
    <source>
        <dbReference type="ARBA" id="ARBA00023136"/>
    </source>
</evidence>
<dbReference type="GO" id="GO:0043495">
    <property type="term" value="F:protein-membrane adaptor activity"/>
    <property type="evidence" value="ECO:0007669"/>
    <property type="project" value="TreeGrafter"/>
</dbReference>
<dbReference type="STRING" id="692275.N1QDE7"/>
<dbReference type="PANTHER" id="PTHR12911:SF8">
    <property type="entry name" value="KLAROID PROTEIN-RELATED"/>
    <property type="match status" value="1"/>
</dbReference>
<comment type="subcellular location">
    <subcellularLocation>
        <location evidence="1">Membrane</location>
    </subcellularLocation>
</comment>
<sequence length="606" mass="67757">MSGATPRITRSRANTPLPSISTRQSHAYGARGKAAVSEQVTTSTAEMDAAFASTARPRGSARPRGAATPAAAKNKKAKATPVIEEYEDDDEDEEEDEDLSRPGTAIQYSAAYINPPAIEGDYQPGAFVRFLLRIVHLISLIYGQGWQLAITSGLTFMAFWFLFCMVVYYSTAGWVATRDIPTIEMARAFGECASMKLFSDNIQQLNMSEYQWAINAHLLGRVESLENDTSILQQHLDIHRAMIDELQQILPNTIAMAEEDGELAIPPLFWKALANKMQSPDASPLWQYFLDTNAQQLRTLSKEVFSDNFEEMVKSKRAVSQDDFNLILTQHSEAVHEDLEQTVRKFKISVLEEARNVAVGVLEKSEIMSLARMQIQALGQANYIHNIDKRIRQVNYIGLGLGAMVDPHYTSDTKMPSTQTWSQWMLHHAGLARQYPNPPSVALIAWEDATDAWCAAPSQDEKALAQLTVKTAHKIFLTELTIEHIPSTGTRDSASAPKDFEIWVQVDNAREAKRINKANEGMIQWHTSTGSACKGKAPNGEKNWVCLAGEKYDIHEHNFVQNFRVWPDTQDLNIATNRVAIRVLSNWGNTQHTCLYRVRATGVEIA</sequence>
<dbReference type="AlphaFoldDB" id="N1QDE7"/>
<evidence type="ECO:0000313" key="9">
    <source>
        <dbReference type="Proteomes" id="UP000016931"/>
    </source>
</evidence>
<dbReference type="HOGENOM" id="CLU_399613_0_0_1"/>
<protein>
    <recommendedName>
        <fullName evidence="7">SUN domain-containing protein</fullName>
    </recommendedName>
</protein>
<keyword evidence="4 6" id="KW-0472">Membrane</keyword>
<evidence type="ECO:0000256" key="6">
    <source>
        <dbReference type="SAM" id="Phobius"/>
    </source>
</evidence>
<dbReference type="EMBL" id="KB456269">
    <property type="protein sequence ID" value="EMF09395.1"/>
    <property type="molecule type" value="Genomic_DNA"/>
</dbReference>
<accession>N1QDE7</accession>
<evidence type="ECO:0000256" key="1">
    <source>
        <dbReference type="ARBA" id="ARBA00004370"/>
    </source>
</evidence>
<feature type="compositionally biased region" description="Low complexity" evidence="5">
    <location>
        <begin position="52"/>
        <end position="72"/>
    </location>
</feature>
<organism evidence="8 9">
    <name type="scientific">Sphaerulina musiva (strain SO2202)</name>
    <name type="common">Poplar stem canker fungus</name>
    <name type="synonym">Septoria musiva</name>
    <dbReference type="NCBI Taxonomy" id="692275"/>
    <lineage>
        <taxon>Eukaryota</taxon>
        <taxon>Fungi</taxon>
        <taxon>Dikarya</taxon>
        <taxon>Ascomycota</taxon>
        <taxon>Pezizomycotina</taxon>
        <taxon>Dothideomycetes</taxon>
        <taxon>Dothideomycetidae</taxon>
        <taxon>Mycosphaerellales</taxon>
        <taxon>Mycosphaerellaceae</taxon>
        <taxon>Sphaerulina</taxon>
    </lineage>
</organism>
<dbReference type="eggNOG" id="KOG2687">
    <property type="taxonomic scope" value="Eukaryota"/>
</dbReference>
<keyword evidence="2 6" id="KW-0812">Transmembrane</keyword>
<evidence type="ECO:0000256" key="5">
    <source>
        <dbReference type="SAM" id="MobiDB-lite"/>
    </source>
</evidence>
<dbReference type="GO" id="GO:0034993">
    <property type="term" value="C:meiotic nuclear membrane microtubule tethering complex"/>
    <property type="evidence" value="ECO:0007669"/>
    <property type="project" value="TreeGrafter"/>
</dbReference>
<feature type="transmembrane region" description="Helical" evidence="6">
    <location>
        <begin position="156"/>
        <end position="177"/>
    </location>
</feature>
<name>N1QDE7_SPHMS</name>
<evidence type="ECO:0000259" key="7">
    <source>
        <dbReference type="PROSITE" id="PS51469"/>
    </source>
</evidence>
<keyword evidence="3 6" id="KW-1133">Transmembrane helix</keyword>
<evidence type="ECO:0000313" key="8">
    <source>
        <dbReference type="EMBL" id="EMF09395.1"/>
    </source>
</evidence>
<dbReference type="InterPro" id="IPR045119">
    <property type="entry name" value="SUN1-5"/>
</dbReference>
<feature type="region of interest" description="Disordered" evidence="5">
    <location>
        <begin position="1"/>
        <end position="101"/>
    </location>
</feature>
<keyword evidence="9" id="KW-1185">Reference proteome</keyword>
<dbReference type="GeneID" id="27907104"/>
<dbReference type="Pfam" id="PF07738">
    <property type="entry name" value="Sad1_UNC"/>
    <property type="match status" value="2"/>
</dbReference>
<dbReference type="OrthoDB" id="342281at2759"/>
<evidence type="ECO:0000256" key="3">
    <source>
        <dbReference type="ARBA" id="ARBA00022989"/>
    </source>
</evidence>
<dbReference type="InterPro" id="IPR012919">
    <property type="entry name" value="SUN_dom"/>
</dbReference>
<dbReference type="Proteomes" id="UP000016931">
    <property type="component" value="Unassembled WGS sequence"/>
</dbReference>
<dbReference type="OMA" id="GQCWCAG"/>
<dbReference type="Gene3D" id="2.60.120.260">
    <property type="entry name" value="Galactose-binding domain-like"/>
    <property type="match status" value="1"/>
</dbReference>
<dbReference type="PROSITE" id="PS51469">
    <property type="entry name" value="SUN"/>
    <property type="match status" value="1"/>
</dbReference>
<dbReference type="PANTHER" id="PTHR12911">
    <property type="entry name" value="SAD1/UNC-84-LIKE PROTEIN-RELATED"/>
    <property type="match status" value="1"/>
</dbReference>
<evidence type="ECO:0000256" key="2">
    <source>
        <dbReference type="ARBA" id="ARBA00022692"/>
    </source>
</evidence>
<dbReference type="RefSeq" id="XP_016757516.1">
    <property type="nucleotide sequence ID" value="XM_016909967.1"/>
</dbReference>
<feature type="domain" description="SUN" evidence="7">
    <location>
        <begin position="402"/>
        <end position="605"/>
    </location>
</feature>
<feature type="compositionally biased region" description="Polar residues" evidence="5">
    <location>
        <begin position="11"/>
        <end position="25"/>
    </location>
</feature>
<gene>
    <name evidence="8" type="ORF">SEPMUDRAFT_72063</name>
</gene>
<reference evidence="8 9" key="1">
    <citation type="journal article" date="2012" name="PLoS Pathog.">
        <title>Diverse lifestyles and strategies of plant pathogenesis encoded in the genomes of eighteen Dothideomycetes fungi.</title>
        <authorList>
            <person name="Ohm R.A."/>
            <person name="Feau N."/>
            <person name="Henrissat B."/>
            <person name="Schoch C.L."/>
            <person name="Horwitz B.A."/>
            <person name="Barry K.W."/>
            <person name="Condon B.J."/>
            <person name="Copeland A.C."/>
            <person name="Dhillon B."/>
            <person name="Glaser F."/>
            <person name="Hesse C.N."/>
            <person name="Kosti I."/>
            <person name="LaButti K."/>
            <person name="Lindquist E.A."/>
            <person name="Lucas S."/>
            <person name="Salamov A.A."/>
            <person name="Bradshaw R.E."/>
            <person name="Ciuffetti L."/>
            <person name="Hamelin R.C."/>
            <person name="Kema G.H.J."/>
            <person name="Lawrence C."/>
            <person name="Scott J.A."/>
            <person name="Spatafora J.W."/>
            <person name="Turgeon B.G."/>
            <person name="de Wit P.J.G.M."/>
            <person name="Zhong S."/>
            <person name="Goodwin S.B."/>
            <person name="Grigoriev I.V."/>
        </authorList>
    </citation>
    <scope>NUCLEOTIDE SEQUENCE [LARGE SCALE GENOMIC DNA]</scope>
    <source>
        <strain evidence="8 9">SO2202</strain>
    </source>
</reference>